<dbReference type="AlphaFoldDB" id="A0AAU9X1N9"/>
<dbReference type="PANTHER" id="PTHR33332">
    <property type="entry name" value="REVERSE TRANSCRIPTASE DOMAIN-CONTAINING PROTEIN"/>
    <property type="match status" value="1"/>
</dbReference>
<organism evidence="1 2">
    <name type="scientific">Pocillopora meandrina</name>
    <dbReference type="NCBI Taxonomy" id="46732"/>
    <lineage>
        <taxon>Eukaryota</taxon>
        <taxon>Metazoa</taxon>
        <taxon>Cnidaria</taxon>
        <taxon>Anthozoa</taxon>
        <taxon>Hexacorallia</taxon>
        <taxon>Scleractinia</taxon>
        <taxon>Astrocoeniina</taxon>
        <taxon>Pocilloporidae</taxon>
        <taxon>Pocillopora</taxon>
    </lineage>
</organism>
<accession>A0AAU9X1N9</accession>
<name>A0AAU9X1N9_9CNID</name>
<gene>
    <name evidence="1" type="ORF">PMEA_00015008</name>
</gene>
<dbReference type="EMBL" id="CALNXJ010000027">
    <property type="protein sequence ID" value="CAH3133307.1"/>
    <property type="molecule type" value="Genomic_DNA"/>
</dbReference>
<sequence length="135" mass="15548">MDLKQHVNHICKVAFCHIRNLSRIRNCLSLKDTETLFHAFITTKLDNCNSLLAGLPQYLINKLQRVHNATGRVVSRTRKYDRITPVSMDLHWLPVKRRISLKILLLTYKALNALAPQYQLYALLTNSSCKCLSLS</sequence>
<keyword evidence="2" id="KW-1185">Reference proteome</keyword>
<evidence type="ECO:0000313" key="1">
    <source>
        <dbReference type="EMBL" id="CAH3133307.1"/>
    </source>
</evidence>
<comment type="caution">
    <text evidence="1">The sequence shown here is derived from an EMBL/GenBank/DDBJ whole genome shotgun (WGS) entry which is preliminary data.</text>
</comment>
<dbReference type="Proteomes" id="UP001159428">
    <property type="component" value="Unassembled WGS sequence"/>
</dbReference>
<proteinExistence type="predicted"/>
<protein>
    <submittedName>
        <fullName evidence="1">Uncharacterized protein</fullName>
    </submittedName>
</protein>
<evidence type="ECO:0000313" key="2">
    <source>
        <dbReference type="Proteomes" id="UP001159428"/>
    </source>
</evidence>
<reference evidence="1 2" key="1">
    <citation type="submission" date="2022-05" db="EMBL/GenBank/DDBJ databases">
        <authorList>
            <consortium name="Genoscope - CEA"/>
            <person name="William W."/>
        </authorList>
    </citation>
    <scope>NUCLEOTIDE SEQUENCE [LARGE SCALE GENOMIC DNA]</scope>
</reference>